<evidence type="ECO:0000313" key="1">
    <source>
        <dbReference type="EMBL" id="KAH6928431.1"/>
    </source>
</evidence>
<protein>
    <submittedName>
        <fullName evidence="1">Uncharacterized protein</fullName>
    </submittedName>
</protein>
<dbReference type="EMBL" id="CM023486">
    <property type="protein sequence ID" value="KAH6928431.1"/>
    <property type="molecule type" value="Genomic_DNA"/>
</dbReference>
<evidence type="ECO:0000313" key="2">
    <source>
        <dbReference type="Proteomes" id="UP000821845"/>
    </source>
</evidence>
<keyword evidence="2" id="KW-1185">Reference proteome</keyword>
<reference evidence="1" key="1">
    <citation type="submission" date="2020-05" db="EMBL/GenBank/DDBJ databases">
        <title>Large-scale comparative analyses of tick genomes elucidate their genetic diversity and vector capacities.</title>
        <authorList>
            <person name="Jia N."/>
            <person name="Wang J."/>
            <person name="Shi W."/>
            <person name="Du L."/>
            <person name="Sun Y."/>
            <person name="Zhan W."/>
            <person name="Jiang J."/>
            <person name="Wang Q."/>
            <person name="Zhang B."/>
            <person name="Ji P."/>
            <person name="Sakyi L.B."/>
            <person name="Cui X."/>
            <person name="Yuan T."/>
            <person name="Jiang B."/>
            <person name="Yang W."/>
            <person name="Lam T.T.-Y."/>
            <person name="Chang Q."/>
            <person name="Ding S."/>
            <person name="Wang X."/>
            <person name="Zhu J."/>
            <person name="Ruan X."/>
            <person name="Zhao L."/>
            <person name="Wei J."/>
            <person name="Que T."/>
            <person name="Du C."/>
            <person name="Cheng J."/>
            <person name="Dai P."/>
            <person name="Han X."/>
            <person name="Huang E."/>
            <person name="Gao Y."/>
            <person name="Liu J."/>
            <person name="Shao H."/>
            <person name="Ye R."/>
            <person name="Li L."/>
            <person name="Wei W."/>
            <person name="Wang X."/>
            <person name="Wang C."/>
            <person name="Yang T."/>
            <person name="Huo Q."/>
            <person name="Li W."/>
            <person name="Guo W."/>
            <person name="Chen H."/>
            <person name="Zhou L."/>
            <person name="Ni X."/>
            <person name="Tian J."/>
            <person name="Zhou Y."/>
            <person name="Sheng Y."/>
            <person name="Liu T."/>
            <person name="Pan Y."/>
            <person name="Xia L."/>
            <person name="Li J."/>
            <person name="Zhao F."/>
            <person name="Cao W."/>
        </authorList>
    </citation>
    <scope>NUCLEOTIDE SEQUENCE</scope>
    <source>
        <strain evidence="1">Hyas-2018</strain>
    </source>
</reference>
<accession>A0ACB7S3B8</accession>
<sequence>MDLRNGYICGSATAAAVPLDPTGPATRPRQVSTSDPAGSRGVARWGSAAFFGEQSTNKLESSGAALTQSVELMLDVQERFATVPNGPVADRVTAKLKAVLDKNPGYYVLKQVSNVLSGADSKIPGEIRASKVPDYKYAPLTSVVERSFSAYKQILTERRHNFKPENLEMVLVCHCFHSLSHSVQSP</sequence>
<proteinExistence type="predicted"/>
<name>A0ACB7S3B8_HYAAI</name>
<organism evidence="1 2">
    <name type="scientific">Hyalomma asiaticum</name>
    <name type="common">Tick</name>
    <dbReference type="NCBI Taxonomy" id="266040"/>
    <lineage>
        <taxon>Eukaryota</taxon>
        <taxon>Metazoa</taxon>
        <taxon>Ecdysozoa</taxon>
        <taxon>Arthropoda</taxon>
        <taxon>Chelicerata</taxon>
        <taxon>Arachnida</taxon>
        <taxon>Acari</taxon>
        <taxon>Parasitiformes</taxon>
        <taxon>Ixodida</taxon>
        <taxon>Ixodoidea</taxon>
        <taxon>Ixodidae</taxon>
        <taxon>Hyalomminae</taxon>
        <taxon>Hyalomma</taxon>
    </lineage>
</organism>
<dbReference type="Proteomes" id="UP000821845">
    <property type="component" value="Chromosome 6"/>
</dbReference>
<comment type="caution">
    <text evidence="1">The sequence shown here is derived from an EMBL/GenBank/DDBJ whole genome shotgun (WGS) entry which is preliminary data.</text>
</comment>
<gene>
    <name evidence="1" type="ORF">HPB50_015903</name>
</gene>